<organism evidence="3 4">
    <name type="scientific">Aphanomyces euteiches</name>
    <dbReference type="NCBI Taxonomy" id="100861"/>
    <lineage>
        <taxon>Eukaryota</taxon>
        <taxon>Sar</taxon>
        <taxon>Stramenopiles</taxon>
        <taxon>Oomycota</taxon>
        <taxon>Saprolegniomycetes</taxon>
        <taxon>Saprolegniales</taxon>
        <taxon>Verrucalvaceae</taxon>
        <taxon>Aphanomyces</taxon>
    </lineage>
</organism>
<evidence type="ECO:0000256" key="2">
    <source>
        <dbReference type="SAM" id="SignalP"/>
    </source>
</evidence>
<feature type="signal peptide" evidence="2">
    <location>
        <begin position="1"/>
        <end position="18"/>
    </location>
</feature>
<gene>
    <name evidence="3" type="ORF">Ae201684_013795</name>
</gene>
<protein>
    <submittedName>
        <fullName evidence="3">Uncharacterized protein</fullName>
    </submittedName>
</protein>
<feature type="chain" id="PRO_5026076895" evidence="2">
    <location>
        <begin position="19"/>
        <end position="101"/>
    </location>
</feature>
<feature type="compositionally biased region" description="Gly residues" evidence="1">
    <location>
        <begin position="21"/>
        <end position="33"/>
    </location>
</feature>
<proteinExistence type="predicted"/>
<reference evidence="3 4" key="1">
    <citation type="submission" date="2019-07" db="EMBL/GenBank/DDBJ databases">
        <title>Genomics analysis of Aphanomyces spp. identifies a new class of oomycete effector associated with host adaptation.</title>
        <authorList>
            <person name="Gaulin E."/>
        </authorList>
    </citation>
    <scope>NUCLEOTIDE SEQUENCE [LARGE SCALE GENOMIC DNA]</scope>
    <source>
        <strain evidence="3 4">ATCC 201684</strain>
    </source>
</reference>
<evidence type="ECO:0000256" key="1">
    <source>
        <dbReference type="SAM" id="MobiDB-lite"/>
    </source>
</evidence>
<dbReference type="Proteomes" id="UP000481153">
    <property type="component" value="Unassembled WGS sequence"/>
</dbReference>
<name>A0A6G0WM82_9STRA</name>
<keyword evidence="2" id="KW-0732">Signal</keyword>
<evidence type="ECO:0000313" key="4">
    <source>
        <dbReference type="Proteomes" id="UP000481153"/>
    </source>
</evidence>
<sequence>MMKLLFAMVCCAVASVQSTEYGGGSFHQGGDGGYNSPRGDYGEGYDSVPYGGYRGGNKYQDGYEQQGYDGDYSGYENDIGGYSGYGYGSGPSYGSRFKAYR</sequence>
<accession>A0A6G0WM82</accession>
<comment type="caution">
    <text evidence="3">The sequence shown here is derived from an EMBL/GenBank/DDBJ whole genome shotgun (WGS) entry which is preliminary data.</text>
</comment>
<evidence type="ECO:0000313" key="3">
    <source>
        <dbReference type="EMBL" id="KAF0728432.1"/>
    </source>
</evidence>
<feature type="region of interest" description="Disordered" evidence="1">
    <location>
        <begin position="21"/>
        <end position="47"/>
    </location>
</feature>
<dbReference type="VEuPathDB" id="FungiDB:AeMF1_018944"/>
<dbReference type="AlphaFoldDB" id="A0A6G0WM82"/>
<dbReference type="EMBL" id="VJMJ01000178">
    <property type="protein sequence ID" value="KAF0728432.1"/>
    <property type="molecule type" value="Genomic_DNA"/>
</dbReference>
<keyword evidence="4" id="KW-1185">Reference proteome</keyword>